<evidence type="ECO:0000313" key="1">
    <source>
        <dbReference type="EMBL" id="MCW3477904.1"/>
    </source>
</evidence>
<protein>
    <recommendedName>
        <fullName evidence="3">Glycosyltransferase family 1 protein</fullName>
    </recommendedName>
</protein>
<keyword evidence="2" id="KW-1185">Reference proteome</keyword>
<gene>
    <name evidence="1" type="ORF">OL599_25520</name>
</gene>
<accession>A0AA42CGM6</accession>
<evidence type="ECO:0000313" key="2">
    <source>
        <dbReference type="Proteomes" id="UP001165679"/>
    </source>
</evidence>
<sequence length="75" mass="7840">PEVFGDVAVPIDPEDPAALAAAIVALARDPARMAELGRDGRARARRFALPQAAAALEALRRDVLDAWSRAPGGPI</sequence>
<evidence type="ECO:0008006" key="3">
    <source>
        <dbReference type="Google" id="ProtNLM"/>
    </source>
</evidence>
<dbReference type="EMBL" id="JAPDNT010000065">
    <property type="protein sequence ID" value="MCW3477904.1"/>
    <property type="molecule type" value="Genomic_DNA"/>
</dbReference>
<dbReference type="Proteomes" id="UP001165679">
    <property type="component" value="Unassembled WGS sequence"/>
</dbReference>
<organism evidence="1 2">
    <name type="scientific">Limobrevibacterium gyesilva</name>
    <dbReference type="NCBI Taxonomy" id="2991712"/>
    <lineage>
        <taxon>Bacteria</taxon>
        <taxon>Pseudomonadati</taxon>
        <taxon>Pseudomonadota</taxon>
        <taxon>Alphaproteobacteria</taxon>
        <taxon>Acetobacterales</taxon>
        <taxon>Acetobacteraceae</taxon>
        <taxon>Limobrevibacterium</taxon>
    </lineage>
</organism>
<name>A0AA42CGM6_9PROT</name>
<dbReference type="Gene3D" id="3.40.50.2000">
    <property type="entry name" value="Glycogen Phosphorylase B"/>
    <property type="match status" value="2"/>
</dbReference>
<reference evidence="1" key="1">
    <citation type="submission" date="2022-09" db="EMBL/GenBank/DDBJ databases">
        <title>Rhodovastum sp. nov. RN2-1 isolated from soil in Seongnam, South Korea.</title>
        <authorList>
            <person name="Le N.T."/>
        </authorList>
    </citation>
    <scope>NUCLEOTIDE SEQUENCE</scope>
    <source>
        <strain evidence="1">RN2-1</strain>
    </source>
</reference>
<comment type="caution">
    <text evidence="1">The sequence shown here is derived from an EMBL/GenBank/DDBJ whole genome shotgun (WGS) entry which is preliminary data.</text>
</comment>
<feature type="non-terminal residue" evidence="1">
    <location>
        <position position="1"/>
    </location>
</feature>
<dbReference type="AlphaFoldDB" id="A0AA42CGM6"/>
<reference evidence="1" key="2">
    <citation type="submission" date="2022-10" db="EMBL/GenBank/DDBJ databases">
        <authorList>
            <person name="Trinh H.N."/>
        </authorList>
    </citation>
    <scope>NUCLEOTIDE SEQUENCE</scope>
    <source>
        <strain evidence="1">RN2-1</strain>
    </source>
</reference>
<proteinExistence type="predicted"/>
<dbReference type="SUPFAM" id="SSF53756">
    <property type="entry name" value="UDP-Glycosyltransferase/glycogen phosphorylase"/>
    <property type="match status" value="1"/>
</dbReference>